<feature type="binding site" evidence="10">
    <location>
        <begin position="146"/>
        <end position="147"/>
    </location>
    <ligand>
        <name>thiamine diphosphate</name>
        <dbReference type="ChEBI" id="CHEBI:58937"/>
    </ligand>
</feature>
<dbReference type="AlphaFoldDB" id="A0A5A7NUK1"/>
<comment type="caution">
    <text evidence="12">The sequence shown here is derived from an EMBL/GenBank/DDBJ whole genome shotgun (WGS) entry which is preliminary data.</text>
</comment>
<evidence type="ECO:0000256" key="8">
    <source>
        <dbReference type="ARBA" id="ARBA00023052"/>
    </source>
</evidence>
<dbReference type="InterPro" id="IPR005477">
    <property type="entry name" value="Dxylulose-5-P_synthase"/>
</dbReference>
<gene>
    <name evidence="12" type="primary">dxs2</name>
    <name evidence="10" type="synonym">dxs</name>
    <name evidence="12" type="ORF">NCCP1664_20130</name>
</gene>
<keyword evidence="6 10" id="KW-0460">Magnesium</keyword>
<dbReference type="HAMAP" id="MF_00315">
    <property type="entry name" value="DXP_synth"/>
    <property type="match status" value="1"/>
</dbReference>
<dbReference type="CDD" id="cd02007">
    <property type="entry name" value="TPP_DXS"/>
    <property type="match status" value="1"/>
</dbReference>
<keyword evidence="9 10" id="KW-0414">Isoprene biosynthesis</keyword>
<dbReference type="GO" id="GO:0000287">
    <property type="term" value="F:magnesium ion binding"/>
    <property type="evidence" value="ECO:0007669"/>
    <property type="project" value="UniProtKB-UniRule"/>
</dbReference>
<evidence type="ECO:0000256" key="3">
    <source>
        <dbReference type="ARBA" id="ARBA00011738"/>
    </source>
</evidence>
<dbReference type="PANTHER" id="PTHR43322:SF5">
    <property type="entry name" value="1-DEOXY-D-XYLULOSE-5-PHOSPHATE SYNTHASE, CHLOROPLASTIC"/>
    <property type="match status" value="1"/>
</dbReference>
<dbReference type="CDD" id="cd07033">
    <property type="entry name" value="TPP_PYR_DXS_TK_like"/>
    <property type="match status" value="1"/>
</dbReference>
<evidence type="ECO:0000313" key="12">
    <source>
        <dbReference type="EMBL" id="GER23518.1"/>
    </source>
</evidence>
<dbReference type="Proteomes" id="UP000325307">
    <property type="component" value="Unassembled WGS sequence"/>
</dbReference>
<dbReference type="SUPFAM" id="SSF52922">
    <property type="entry name" value="TK C-terminal domain-like"/>
    <property type="match status" value="1"/>
</dbReference>
<dbReference type="EMBL" id="BKDJ01000009">
    <property type="protein sequence ID" value="GER23518.1"/>
    <property type="molecule type" value="Genomic_DNA"/>
</dbReference>
<dbReference type="GO" id="GO:0016114">
    <property type="term" value="P:terpenoid biosynthetic process"/>
    <property type="evidence" value="ECO:0007669"/>
    <property type="project" value="UniProtKB-UniRule"/>
</dbReference>
<dbReference type="InterPro" id="IPR020826">
    <property type="entry name" value="Transketolase_BS"/>
</dbReference>
<feature type="binding site" evidence="10">
    <location>
        <position position="175"/>
    </location>
    <ligand>
        <name>Mg(2+)</name>
        <dbReference type="ChEBI" id="CHEBI:18420"/>
    </ligand>
</feature>
<name>A0A5A7NUK1_9MICC</name>
<dbReference type="OrthoDB" id="9803371at2"/>
<sequence>MPLLETIHEPRDLRGLSMVQLQDLAQEIREFLVANVSRTGGHLGPNLGVVELTLGIHRVFDSPRDSVVFDTGHQSYVHKLVTGRQDFSTLRQQGGLAGYPERAESVHDIVESSHASSSLSWADGISRARQLTGEGDRFVVAVVGDGALTGGMAWEAVNNIAADKDRRVVIVVNDNGRSYAPTIGGLADQLARLRQTLDKVRTHRAYEGAMEWWKTRLQNGGPARRFAYKSLHAAKKGIKDWWAPQGLFEDLGMKYIGPIDGHNMAAVEEALAQARSYGGPVIVHALTEKGRGYAPARAHEDDQFHAVGIIDPETGEPVDRPDAQSWTSVFGQEIADIADERPDIVGITGAMLIPVGLKEMAERHPGRVFDVGIAEQHAFAGAAGMAFGGLHPVVAVYATFLNRAFDQLLMDVALHKAGVTVVLDRAGVTGPDGPSHHGMWDLSLLQIIPGLHLAAPRDATRLREELREAVAVADAPTVLRFSKGSVGNEIEALERLRDGVDVLARHGAGNGGGNSGGDRDVLLVGIGSMAAMALDVAERLMAQGISSTVVDPRWVLPVPRSIVGLAARHRIVVCIEDGVKAGGVGSRIRQEMREAGVDTPLNEVGLPVEFLRHGSRNQVLARVGLTAQRIAQDTVAQVLGTKVPFARPLPGRETPTGQIPRL</sequence>
<dbReference type="NCBIfam" id="TIGR00204">
    <property type="entry name" value="dxs"/>
    <property type="match status" value="1"/>
</dbReference>
<dbReference type="Gene3D" id="3.40.50.970">
    <property type="match status" value="2"/>
</dbReference>
<feature type="binding site" evidence="10">
    <location>
        <begin position="113"/>
        <end position="115"/>
    </location>
    <ligand>
        <name>thiamine diphosphate</name>
        <dbReference type="ChEBI" id="CHEBI:58937"/>
    </ligand>
</feature>
<dbReference type="NCBIfam" id="NF003933">
    <property type="entry name" value="PRK05444.2-2"/>
    <property type="match status" value="1"/>
</dbReference>
<comment type="function">
    <text evidence="10">Catalyzes the acyloin condensation reaction between C atoms 2 and 3 of pyruvate and glyceraldehyde 3-phosphate to yield 1-deoxy-D-xylulose-5-phosphate (DXP).</text>
</comment>
<dbReference type="RefSeq" id="WP_149957099.1">
    <property type="nucleotide sequence ID" value="NZ_BKDJ01000009.1"/>
</dbReference>
<dbReference type="Pfam" id="PF13292">
    <property type="entry name" value="DXP_synthase_N"/>
    <property type="match status" value="1"/>
</dbReference>
<evidence type="ECO:0000256" key="6">
    <source>
        <dbReference type="ARBA" id="ARBA00022842"/>
    </source>
</evidence>
<dbReference type="InterPro" id="IPR009014">
    <property type="entry name" value="Transketo_C/PFOR_II"/>
</dbReference>
<feature type="binding site" evidence="10">
    <location>
        <position position="175"/>
    </location>
    <ligand>
        <name>thiamine diphosphate</name>
        <dbReference type="ChEBI" id="CHEBI:58937"/>
    </ligand>
</feature>
<evidence type="ECO:0000256" key="9">
    <source>
        <dbReference type="ARBA" id="ARBA00023229"/>
    </source>
</evidence>
<comment type="subunit">
    <text evidence="3 10">Homodimer.</text>
</comment>
<dbReference type="Pfam" id="PF02780">
    <property type="entry name" value="Transketolase_C"/>
    <property type="match status" value="1"/>
</dbReference>
<comment type="similarity">
    <text evidence="2 10">Belongs to the transketolase family. DXPS subfamily.</text>
</comment>
<dbReference type="EC" id="2.2.1.7" evidence="10"/>
<dbReference type="PROSITE" id="PS00802">
    <property type="entry name" value="TRANSKETOLASE_2"/>
    <property type="match status" value="1"/>
</dbReference>
<evidence type="ECO:0000256" key="10">
    <source>
        <dbReference type="HAMAP-Rule" id="MF_00315"/>
    </source>
</evidence>
<dbReference type="SUPFAM" id="SSF52518">
    <property type="entry name" value="Thiamin diphosphate-binding fold (THDP-binding)"/>
    <property type="match status" value="2"/>
</dbReference>
<evidence type="ECO:0000256" key="4">
    <source>
        <dbReference type="ARBA" id="ARBA00022679"/>
    </source>
</evidence>
<organism evidence="12 13">
    <name type="scientific">Zafaria cholistanensis</name>
    <dbReference type="NCBI Taxonomy" id="1682741"/>
    <lineage>
        <taxon>Bacteria</taxon>
        <taxon>Bacillati</taxon>
        <taxon>Actinomycetota</taxon>
        <taxon>Actinomycetes</taxon>
        <taxon>Micrococcales</taxon>
        <taxon>Micrococcaceae</taxon>
        <taxon>Zafaria</taxon>
    </lineage>
</organism>
<reference evidence="12 13" key="1">
    <citation type="submission" date="2019-09" db="EMBL/GenBank/DDBJ databases">
        <title>Arthrobacter zafarii sp. nov., a moderately thermotolerant and halotolerant actinobacterium isolated from Cholistan desert soil of Pakistan.</title>
        <authorList>
            <person name="Amin A."/>
            <person name="Ahmed I."/>
            <person name="Khalid N."/>
            <person name="Schumann P."/>
            <person name="Busse H.J."/>
            <person name="Khan I.U."/>
            <person name="Li S."/>
            <person name="Li W.J."/>
        </authorList>
    </citation>
    <scope>NUCLEOTIDE SEQUENCE [LARGE SCALE GENOMIC DNA]</scope>
    <source>
        <strain evidence="12 13">NCCP-1664</strain>
    </source>
</reference>
<dbReference type="UniPathway" id="UPA00064">
    <property type="reaction ID" value="UER00091"/>
</dbReference>
<keyword evidence="5 10" id="KW-0479">Metal-binding</keyword>
<evidence type="ECO:0000256" key="1">
    <source>
        <dbReference type="ARBA" id="ARBA00004980"/>
    </source>
</evidence>
<dbReference type="SMART" id="SM00861">
    <property type="entry name" value="Transket_pyr"/>
    <property type="match status" value="1"/>
</dbReference>
<comment type="cofactor">
    <cofactor evidence="10">
        <name>Mg(2+)</name>
        <dbReference type="ChEBI" id="CHEBI:18420"/>
    </cofactor>
    <text evidence="10">Binds 1 Mg(2+) ion per subunit.</text>
</comment>
<dbReference type="InterPro" id="IPR029061">
    <property type="entry name" value="THDP-binding"/>
</dbReference>
<dbReference type="FunFam" id="3.40.50.970:FF:000005">
    <property type="entry name" value="1-deoxy-D-xylulose-5-phosphate synthase"/>
    <property type="match status" value="1"/>
</dbReference>
<dbReference type="GO" id="GO:0030976">
    <property type="term" value="F:thiamine pyrophosphate binding"/>
    <property type="evidence" value="ECO:0007669"/>
    <property type="project" value="UniProtKB-UniRule"/>
</dbReference>
<dbReference type="InterPro" id="IPR033248">
    <property type="entry name" value="Transketolase_C"/>
</dbReference>
<feature type="binding site" evidence="10">
    <location>
        <position position="145"/>
    </location>
    <ligand>
        <name>Mg(2+)</name>
        <dbReference type="ChEBI" id="CHEBI:18420"/>
    </ligand>
</feature>
<feature type="binding site" evidence="10">
    <location>
        <position position="73"/>
    </location>
    <ligand>
        <name>thiamine diphosphate</name>
        <dbReference type="ChEBI" id="CHEBI:58937"/>
    </ligand>
</feature>
<evidence type="ECO:0000313" key="13">
    <source>
        <dbReference type="Proteomes" id="UP000325307"/>
    </source>
</evidence>
<comment type="cofactor">
    <cofactor evidence="10">
        <name>thiamine diphosphate</name>
        <dbReference type="ChEBI" id="CHEBI:58937"/>
    </cofactor>
    <text evidence="10">Binds 1 thiamine pyrophosphate per subunit.</text>
</comment>
<feature type="binding site" evidence="10">
    <location>
        <position position="293"/>
    </location>
    <ligand>
        <name>thiamine diphosphate</name>
        <dbReference type="ChEBI" id="CHEBI:58937"/>
    </ligand>
</feature>
<proteinExistence type="inferred from homology"/>
<evidence type="ECO:0000259" key="11">
    <source>
        <dbReference type="SMART" id="SM00861"/>
    </source>
</evidence>
<comment type="catalytic activity">
    <reaction evidence="10">
        <text>D-glyceraldehyde 3-phosphate + pyruvate + H(+) = 1-deoxy-D-xylulose 5-phosphate + CO2</text>
        <dbReference type="Rhea" id="RHEA:12605"/>
        <dbReference type="ChEBI" id="CHEBI:15361"/>
        <dbReference type="ChEBI" id="CHEBI:15378"/>
        <dbReference type="ChEBI" id="CHEBI:16526"/>
        <dbReference type="ChEBI" id="CHEBI:57792"/>
        <dbReference type="ChEBI" id="CHEBI:59776"/>
        <dbReference type="EC" id="2.2.1.7"/>
    </reaction>
</comment>
<keyword evidence="13" id="KW-1185">Reference proteome</keyword>
<keyword evidence="4 10" id="KW-0808">Transferase</keyword>
<evidence type="ECO:0000256" key="5">
    <source>
        <dbReference type="ARBA" id="ARBA00022723"/>
    </source>
</evidence>
<feature type="binding site" evidence="10">
    <location>
        <position position="375"/>
    </location>
    <ligand>
        <name>thiamine diphosphate</name>
        <dbReference type="ChEBI" id="CHEBI:58937"/>
    </ligand>
</feature>
<dbReference type="GO" id="GO:0009228">
    <property type="term" value="P:thiamine biosynthetic process"/>
    <property type="evidence" value="ECO:0007669"/>
    <property type="project" value="UniProtKB-UniRule"/>
</dbReference>
<dbReference type="GO" id="GO:0005829">
    <property type="term" value="C:cytosol"/>
    <property type="evidence" value="ECO:0007669"/>
    <property type="project" value="TreeGrafter"/>
</dbReference>
<dbReference type="GO" id="GO:0008661">
    <property type="term" value="F:1-deoxy-D-xylulose-5-phosphate synthase activity"/>
    <property type="evidence" value="ECO:0007669"/>
    <property type="project" value="UniProtKB-UniRule"/>
</dbReference>
<dbReference type="Pfam" id="PF02779">
    <property type="entry name" value="Transket_pyr"/>
    <property type="match status" value="1"/>
</dbReference>
<protein>
    <recommendedName>
        <fullName evidence="10">1-deoxy-D-xylulose-5-phosphate synthase</fullName>
        <ecNumber evidence="10">2.2.1.7</ecNumber>
    </recommendedName>
    <alternativeName>
        <fullName evidence="10">1-deoxyxylulose-5-phosphate synthase</fullName>
        <shortName evidence="10">DXP synthase</shortName>
        <shortName evidence="10">DXPS</shortName>
    </alternativeName>
</protein>
<evidence type="ECO:0000256" key="2">
    <source>
        <dbReference type="ARBA" id="ARBA00011081"/>
    </source>
</evidence>
<keyword evidence="8 10" id="KW-0786">Thiamine pyrophosphate</keyword>
<dbReference type="GO" id="GO:0019288">
    <property type="term" value="P:isopentenyl diphosphate biosynthetic process, methylerythritol 4-phosphate pathway"/>
    <property type="evidence" value="ECO:0007669"/>
    <property type="project" value="TreeGrafter"/>
</dbReference>
<dbReference type="Gene3D" id="3.40.50.920">
    <property type="match status" value="1"/>
</dbReference>
<comment type="pathway">
    <text evidence="1 10">Metabolic intermediate biosynthesis; 1-deoxy-D-xylulose 5-phosphate biosynthesis; 1-deoxy-D-xylulose 5-phosphate from D-glyceraldehyde 3-phosphate and pyruvate: step 1/1.</text>
</comment>
<accession>A0A5A7NUK1</accession>
<feature type="domain" description="Transketolase-like pyrimidine-binding" evidence="11">
    <location>
        <begin position="324"/>
        <end position="488"/>
    </location>
</feature>
<dbReference type="InterPro" id="IPR005475">
    <property type="entry name" value="Transketolase-like_Pyr-bd"/>
</dbReference>
<dbReference type="PANTHER" id="PTHR43322">
    <property type="entry name" value="1-D-DEOXYXYLULOSE 5-PHOSPHATE SYNTHASE-RELATED"/>
    <property type="match status" value="1"/>
</dbReference>
<evidence type="ECO:0000256" key="7">
    <source>
        <dbReference type="ARBA" id="ARBA00022977"/>
    </source>
</evidence>
<keyword evidence="7 10" id="KW-0784">Thiamine biosynthesis</keyword>